<dbReference type="GO" id="GO:0042597">
    <property type="term" value="C:periplasmic space"/>
    <property type="evidence" value="ECO:0007669"/>
    <property type="project" value="InterPro"/>
</dbReference>
<dbReference type="Gene3D" id="2.60.40.1220">
    <property type="match status" value="1"/>
</dbReference>
<dbReference type="PROSITE" id="PS51257">
    <property type="entry name" value="PROKAR_LIPOPROTEIN"/>
    <property type="match status" value="1"/>
</dbReference>
<dbReference type="InterPro" id="IPR014755">
    <property type="entry name" value="Cu-Rt/internalin_Ig-like"/>
</dbReference>
<protein>
    <recommendedName>
        <fullName evidence="7">CopC domain-containing protein</fullName>
    </recommendedName>
</protein>
<dbReference type="EMBL" id="BMHI01000003">
    <property type="protein sequence ID" value="GGB31439.1"/>
    <property type="molecule type" value="Genomic_DNA"/>
</dbReference>
<dbReference type="GO" id="GO:0030313">
    <property type="term" value="C:cell envelope"/>
    <property type="evidence" value="ECO:0007669"/>
    <property type="project" value="UniProtKB-SubCell"/>
</dbReference>
<dbReference type="GO" id="GO:0006825">
    <property type="term" value="P:copper ion transport"/>
    <property type="evidence" value="ECO:0007669"/>
    <property type="project" value="InterPro"/>
</dbReference>
<evidence type="ECO:0000313" key="9">
    <source>
        <dbReference type="Proteomes" id="UP000636793"/>
    </source>
</evidence>
<reference evidence="8" key="1">
    <citation type="journal article" date="2014" name="Int. J. Syst. Evol. Microbiol.">
        <title>Complete genome sequence of Corynebacterium casei LMG S-19264T (=DSM 44701T), isolated from a smear-ripened cheese.</title>
        <authorList>
            <consortium name="US DOE Joint Genome Institute (JGI-PGF)"/>
            <person name="Walter F."/>
            <person name="Albersmeier A."/>
            <person name="Kalinowski J."/>
            <person name="Ruckert C."/>
        </authorList>
    </citation>
    <scope>NUCLEOTIDE SEQUENCE</scope>
    <source>
        <strain evidence="8">CGMCC 1.15085</strain>
    </source>
</reference>
<keyword evidence="5" id="KW-1133">Transmembrane helix</keyword>
<dbReference type="InterPro" id="IPR032694">
    <property type="entry name" value="CopC/D"/>
</dbReference>
<gene>
    <name evidence="8" type="ORF">GCM10011492_22600</name>
</gene>
<dbReference type="InterPro" id="IPR014756">
    <property type="entry name" value="Ig_E-set"/>
</dbReference>
<dbReference type="GO" id="GO:0005886">
    <property type="term" value="C:plasma membrane"/>
    <property type="evidence" value="ECO:0007669"/>
    <property type="project" value="TreeGrafter"/>
</dbReference>
<evidence type="ECO:0000256" key="3">
    <source>
        <dbReference type="ARBA" id="ARBA00022729"/>
    </source>
</evidence>
<dbReference type="PANTHER" id="PTHR34820">
    <property type="entry name" value="INNER MEMBRANE PROTEIN YEBZ"/>
    <property type="match status" value="1"/>
</dbReference>
<dbReference type="PANTHER" id="PTHR34820:SF4">
    <property type="entry name" value="INNER MEMBRANE PROTEIN YEBZ"/>
    <property type="match status" value="1"/>
</dbReference>
<dbReference type="Pfam" id="PF04234">
    <property type="entry name" value="CopC"/>
    <property type="match status" value="1"/>
</dbReference>
<evidence type="ECO:0000256" key="1">
    <source>
        <dbReference type="ARBA" id="ARBA00004196"/>
    </source>
</evidence>
<dbReference type="RefSeq" id="WP_188837103.1">
    <property type="nucleotide sequence ID" value="NZ_BMHI01000003.1"/>
</dbReference>
<dbReference type="SUPFAM" id="SSF81296">
    <property type="entry name" value="E set domains"/>
    <property type="match status" value="1"/>
</dbReference>
<feature type="chain" id="PRO_5038810120" description="CopC domain-containing protein" evidence="6">
    <location>
        <begin position="29"/>
        <end position="186"/>
    </location>
</feature>
<feature type="signal peptide" evidence="6">
    <location>
        <begin position="1"/>
        <end position="28"/>
    </location>
</feature>
<keyword evidence="4" id="KW-0186">Copper</keyword>
<proteinExistence type="predicted"/>
<evidence type="ECO:0000256" key="5">
    <source>
        <dbReference type="SAM" id="Phobius"/>
    </source>
</evidence>
<sequence>MTSRMRTPHAAALAVAAFLVLAVFGCLAALQTATAPAASAHDFLIKTTPADGATVEHVPGMVRLVFDQPAQQIGTKMVVTGPRGPVQQGSPTLVDNQVRQQIAPGAPAGHYTVSWRITSADGHPVSGSFSFTAKEAAAGTLAPSTRAQADPAKTGATDSNSLLIWGGGAVLVIVLIVIGWLIRRRS</sequence>
<organism evidence="8 9">
    <name type="scientific">Flexivirga endophytica</name>
    <dbReference type="NCBI Taxonomy" id="1849103"/>
    <lineage>
        <taxon>Bacteria</taxon>
        <taxon>Bacillati</taxon>
        <taxon>Actinomycetota</taxon>
        <taxon>Actinomycetes</taxon>
        <taxon>Micrococcales</taxon>
        <taxon>Dermacoccaceae</taxon>
        <taxon>Flexivirga</taxon>
    </lineage>
</organism>
<evidence type="ECO:0000256" key="4">
    <source>
        <dbReference type="ARBA" id="ARBA00023008"/>
    </source>
</evidence>
<dbReference type="Proteomes" id="UP000636793">
    <property type="component" value="Unassembled WGS sequence"/>
</dbReference>
<accession>A0A916T6X8</accession>
<keyword evidence="9" id="KW-1185">Reference proteome</keyword>
<name>A0A916T6X8_9MICO</name>
<comment type="caution">
    <text evidence="8">The sequence shown here is derived from an EMBL/GenBank/DDBJ whole genome shotgun (WGS) entry which is preliminary data.</text>
</comment>
<evidence type="ECO:0000313" key="8">
    <source>
        <dbReference type="EMBL" id="GGB31439.1"/>
    </source>
</evidence>
<dbReference type="NCBIfam" id="TIGR01167">
    <property type="entry name" value="LPXTG_anchor"/>
    <property type="match status" value="1"/>
</dbReference>
<dbReference type="AlphaFoldDB" id="A0A916T6X8"/>
<dbReference type="GO" id="GO:0046688">
    <property type="term" value="P:response to copper ion"/>
    <property type="evidence" value="ECO:0007669"/>
    <property type="project" value="InterPro"/>
</dbReference>
<keyword evidence="3 6" id="KW-0732">Signal</keyword>
<dbReference type="InterPro" id="IPR007348">
    <property type="entry name" value="CopC_dom"/>
</dbReference>
<reference evidence="8" key="2">
    <citation type="submission" date="2020-09" db="EMBL/GenBank/DDBJ databases">
        <authorList>
            <person name="Sun Q."/>
            <person name="Zhou Y."/>
        </authorList>
    </citation>
    <scope>NUCLEOTIDE SEQUENCE</scope>
    <source>
        <strain evidence="8">CGMCC 1.15085</strain>
    </source>
</reference>
<evidence type="ECO:0000256" key="6">
    <source>
        <dbReference type="SAM" id="SignalP"/>
    </source>
</evidence>
<evidence type="ECO:0000259" key="7">
    <source>
        <dbReference type="Pfam" id="PF04234"/>
    </source>
</evidence>
<feature type="domain" description="CopC" evidence="7">
    <location>
        <begin position="41"/>
        <end position="132"/>
    </location>
</feature>
<dbReference type="GO" id="GO:0005507">
    <property type="term" value="F:copper ion binding"/>
    <property type="evidence" value="ECO:0007669"/>
    <property type="project" value="InterPro"/>
</dbReference>
<keyword evidence="5" id="KW-0472">Membrane</keyword>
<feature type="transmembrane region" description="Helical" evidence="5">
    <location>
        <begin position="162"/>
        <end position="182"/>
    </location>
</feature>
<keyword evidence="5" id="KW-0812">Transmembrane</keyword>
<keyword evidence="2" id="KW-0479">Metal-binding</keyword>
<evidence type="ECO:0000256" key="2">
    <source>
        <dbReference type="ARBA" id="ARBA00022723"/>
    </source>
</evidence>
<comment type="subcellular location">
    <subcellularLocation>
        <location evidence="1">Cell envelope</location>
    </subcellularLocation>
</comment>